<gene>
    <name evidence="1" type="ORF">EVAR_86553_1</name>
</gene>
<dbReference type="AlphaFoldDB" id="A0A4C1ZG74"/>
<dbReference type="EMBL" id="BGZK01001866">
    <property type="protein sequence ID" value="GBP87516.1"/>
    <property type="molecule type" value="Genomic_DNA"/>
</dbReference>
<dbReference type="OrthoDB" id="6613904at2759"/>
<evidence type="ECO:0000313" key="1">
    <source>
        <dbReference type="EMBL" id="GBP87516.1"/>
    </source>
</evidence>
<protein>
    <submittedName>
        <fullName evidence="1">Uncharacterized protein</fullName>
    </submittedName>
</protein>
<name>A0A4C1ZG74_EUMVA</name>
<dbReference type="Proteomes" id="UP000299102">
    <property type="component" value="Unassembled WGS sequence"/>
</dbReference>
<organism evidence="1 2">
    <name type="scientific">Eumeta variegata</name>
    <name type="common">Bagworm moth</name>
    <name type="synonym">Eumeta japonica</name>
    <dbReference type="NCBI Taxonomy" id="151549"/>
    <lineage>
        <taxon>Eukaryota</taxon>
        <taxon>Metazoa</taxon>
        <taxon>Ecdysozoa</taxon>
        <taxon>Arthropoda</taxon>
        <taxon>Hexapoda</taxon>
        <taxon>Insecta</taxon>
        <taxon>Pterygota</taxon>
        <taxon>Neoptera</taxon>
        <taxon>Endopterygota</taxon>
        <taxon>Lepidoptera</taxon>
        <taxon>Glossata</taxon>
        <taxon>Ditrysia</taxon>
        <taxon>Tineoidea</taxon>
        <taxon>Psychidae</taxon>
        <taxon>Oiketicinae</taxon>
        <taxon>Eumeta</taxon>
    </lineage>
</organism>
<sequence>MYCGEGWVWQKKNESRINAVEMRSLRSVRGVSQDDRCRNSDVREWCDLKEDVVTRVQRVSTMLEESESENEEYGRAALAQRRHERVWAALANRRGLWVQVLQCVDRNKKDLCDNEKLEWETIEHVAAYRSEALRISTAHAQRPLTQILDKAEALLHEFGPAAPTRALLAATRQVLDLHHDLLPPNPEKMEGILKSMNTIFEKLSSNERCSGASGDMRLASESAMRCADRLWQCATDPDSRKGAWSILLRCVENVLKYVPSSGDTALVLLLDKAVRRKAGTEAVHMAECILDLVRFRSASSVRCTDGRRGQMFRCVVQFEVTSSSDEALH</sequence>
<keyword evidence="2" id="KW-1185">Reference proteome</keyword>
<evidence type="ECO:0000313" key="2">
    <source>
        <dbReference type="Proteomes" id="UP000299102"/>
    </source>
</evidence>
<accession>A0A4C1ZG74</accession>
<proteinExistence type="predicted"/>
<comment type="caution">
    <text evidence="1">The sequence shown here is derived from an EMBL/GenBank/DDBJ whole genome shotgun (WGS) entry which is preliminary data.</text>
</comment>
<reference evidence="1 2" key="1">
    <citation type="journal article" date="2019" name="Commun. Biol.">
        <title>The bagworm genome reveals a unique fibroin gene that provides high tensile strength.</title>
        <authorList>
            <person name="Kono N."/>
            <person name="Nakamura H."/>
            <person name="Ohtoshi R."/>
            <person name="Tomita M."/>
            <person name="Numata K."/>
            <person name="Arakawa K."/>
        </authorList>
    </citation>
    <scope>NUCLEOTIDE SEQUENCE [LARGE SCALE GENOMIC DNA]</scope>
</reference>